<dbReference type="EMBL" id="LAZR01006077">
    <property type="protein sequence ID" value="KKM94910.1"/>
    <property type="molecule type" value="Genomic_DNA"/>
</dbReference>
<evidence type="ECO:0000259" key="1">
    <source>
        <dbReference type="Pfam" id="PF14216"/>
    </source>
</evidence>
<gene>
    <name evidence="2" type="ORF">LCGC14_1193610</name>
</gene>
<dbReference type="AlphaFoldDB" id="A0A0F9P1F2"/>
<comment type="caution">
    <text evidence="2">The sequence shown here is derived from an EMBL/GenBank/DDBJ whole genome shotgun (WGS) entry which is preliminary data.</text>
</comment>
<evidence type="ECO:0000313" key="2">
    <source>
        <dbReference type="EMBL" id="KKM94910.1"/>
    </source>
</evidence>
<accession>A0A0F9P1F2</accession>
<sequence length="108" mass="12428">MKTTVVHCKKDEYDVSIARPSMYGNPFKIGPDGTRTDVCDKHMEWLENPEEVIIEVNGVKYSNEAVRENVHKLKGLRIACWCAPKRCHGNNLVKLLELQTKKQFVELD</sequence>
<proteinExistence type="predicted"/>
<dbReference type="Pfam" id="PF14216">
    <property type="entry name" value="DUF4326"/>
    <property type="match status" value="1"/>
</dbReference>
<feature type="domain" description="DUF4326" evidence="1">
    <location>
        <begin position="5"/>
        <end position="93"/>
    </location>
</feature>
<reference evidence="2" key="1">
    <citation type="journal article" date="2015" name="Nature">
        <title>Complex archaea that bridge the gap between prokaryotes and eukaryotes.</title>
        <authorList>
            <person name="Spang A."/>
            <person name="Saw J.H."/>
            <person name="Jorgensen S.L."/>
            <person name="Zaremba-Niedzwiedzka K."/>
            <person name="Martijn J."/>
            <person name="Lind A.E."/>
            <person name="van Eijk R."/>
            <person name="Schleper C."/>
            <person name="Guy L."/>
            <person name="Ettema T.J."/>
        </authorList>
    </citation>
    <scope>NUCLEOTIDE SEQUENCE</scope>
</reference>
<dbReference type="InterPro" id="IPR025475">
    <property type="entry name" value="DUF4326"/>
</dbReference>
<protein>
    <recommendedName>
        <fullName evidence="1">DUF4326 domain-containing protein</fullName>
    </recommendedName>
</protein>
<name>A0A0F9P1F2_9ZZZZ</name>
<organism evidence="2">
    <name type="scientific">marine sediment metagenome</name>
    <dbReference type="NCBI Taxonomy" id="412755"/>
    <lineage>
        <taxon>unclassified sequences</taxon>
        <taxon>metagenomes</taxon>
        <taxon>ecological metagenomes</taxon>
    </lineage>
</organism>